<dbReference type="Gene3D" id="3.40.50.150">
    <property type="entry name" value="Vaccinia Virus protein VP39"/>
    <property type="match status" value="1"/>
</dbReference>
<protein>
    <recommendedName>
        <fullName evidence="5">Release factor glutamine methyltransferase</fullName>
        <shortName evidence="5">RF MTase</shortName>
        <ecNumber evidence="5">2.1.1.297</ecNumber>
    </recommendedName>
    <alternativeName>
        <fullName evidence="5">N5-glutamine methyltransferase PrmC</fullName>
    </alternativeName>
    <alternativeName>
        <fullName evidence="5">Protein-(glutamine-N5) MTase PrmC</fullName>
    </alternativeName>
    <alternativeName>
        <fullName evidence="5">Protein-glutamine N-methyltransferase PrmC</fullName>
    </alternativeName>
</protein>
<accession>A0ABT7SLD0</accession>
<dbReference type="HAMAP" id="MF_02126">
    <property type="entry name" value="RF_methyltr_PrmC"/>
    <property type="match status" value="1"/>
</dbReference>
<dbReference type="Gene3D" id="1.10.8.10">
    <property type="entry name" value="DNA helicase RuvA subunit, C-terminal domain"/>
    <property type="match status" value="1"/>
</dbReference>
<feature type="binding site" evidence="5">
    <location>
        <position position="140"/>
    </location>
    <ligand>
        <name>S-adenosyl-L-methionine</name>
        <dbReference type="ChEBI" id="CHEBI:59789"/>
    </ligand>
</feature>
<dbReference type="EMBL" id="JAUCDY010000001">
    <property type="protein sequence ID" value="MDM7856991.1"/>
    <property type="molecule type" value="Genomic_DNA"/>
</dbReference>
<evidence type="ECO:0000313" key="8">
    <source>
        <dbReference type="EMBL" id="MDM7856991.1"/>
    </source>
</evidence>
<dbReference type="InterPro" id="IPR007848">
    <property type="entry name" value="Small_mtfrase_dom"/>
</dbReference>
<evidence type="ECO:0000256" key="1">
    <source>
        <dbReference type="ARBA" id="ARBA00022603"/>
    </source>
</evidence>
<dbReference type="NCBIfam" id="TIGR00536">
    <property type="entry name" value="hemK_fam"/>
    <property type="match status" value="1"/>
</dbReference>
<feature type="domain" description="Release factor glutamine methyltransferase N-terminal" evidence="7">
    <location>
        <begin position="13"/>
        <end position="72"/>
    </location>
</feature>
<sequence>MVTIACLLQRAQQLSSPSAKLDVELLLAHVLKKPRSYLYTWPGKELAGDQQAEFEQLLARRHAGEPVAYLLGQQGFWTLDLQVSPHTLIPRPETELLVETALSLAQDKLPVRVLDLGTGTGAIALALASERPQWQVTGVDCVEQAVQLAQHNGLSCQQPQVRFLQSDWFSALSDEYFELIISNPPYISLDDPHLQQGDVRFEPSSALVSGTDGLDAIRHIVRQAGRHLAEQGWLLFEHGYQQSTAVRELLAQAGFVKVRSECDLSGHERVTLGQWSKREAIAC</sequence>
<dbReference type="EC" id="2.1.1.297" evidence="5"/>
<feature type="binding site" evidence="5">
    <location>
        <position position="183"/>
    </location>
    <ligand>
        <name>S-adenosyl-L-methionine</name>
        <dbReference type="ChEBI" id="CHEBI:59789"/>
    </ligand>
</feature>
<comment type="caution">
    <text evidence="8">The sequence shown here is derived from an EMBL/GenBank/DDBJ whole genome shotgun (WGS) entry which is preliminary data.</text>
</comment>
<keyword evidence="2 5" id="KW-0808">Transferase</keyword>
<feature type="binding site" evidence="5">
    <location>
        <begin position="183"/>
        <end position="186"/>
    </location>
    <ligand>
        <name>substrate</name>
    </ligand>
</feature>
<dbReference type="Proteomes" id="UP001241056">
    <property type="component" value="Unassembled WGS sequence"/>
</dbReference>
<gene>
    <name evidence="5 8" type="primary">prmC</name>
    <name evidence="8" type="ORF">QEZ41_01665</name>
</gene>
<dbReference type="InterPro" id="IPR019874">
    <property type="entry name" value="RF_methyltr_PrmC"/>
</dbReference>
<proteinExistence type="inferred from homology"/>
<name>A0ABT7SLD0_9GAMM</name>
<dbReference type="Pfam" id="PF05175">
    <property type="entry name" value="MTS"/>
    <property type="match status" value="1"/>
</dbReference>
<dbReference type="PROSITE" id="PS00092">
    <property type="entry name" value="N6_MTASE"/>
    <property type="match status" value="1"/>
</dbReference>
<dbReference type="PANTHER" id="PTHR18895:SF74">
    <property type="entry name" value="MTRF1L RELEASE FACTOR GLUTAMINE METHYLTRANSFERASE"/>
    <property type="match status" value="1"/>
</dbReference>
<comment type="similarity">
    <text evidence="5">Belongs to the protein N5-glutamine methyltransferase family. PrmC subfamily.</text>
</comment>
<evidence type="ECO:0000256" key="3">
    <source>
        <dbReference type="ARBA" id="ARBA00022691"/>
    </source>
</evidence>
<dbReference type="InterPro" id="IPR050320">
    <property type="entry name" value="N5-glutamine_MTase"/>
</dbReference>
<evidence type="ECO:0000259" key="7">
    <source>
        <dbReference type="Pfam" id="PF17827"/>
    </source>
</evidence>
<comment type="function">
    <text evidence="5">Methylates the class 1 translation termination release factors RF1/PrfA and RF2/PrfB on the glutamine residue of the universally conserved GGQ motif.</text>
</comment>
<feature type="binding site" evidence="5">
    <location>
        <position position="168"/>
    </location>
    <ligand>
        <name>S-adenosyl-L-methionine</name>
        <dbReference type="ChEBI" id="CHEBI:59789"/>
    </ligand>
</feature>
<organism evidence="8 9">
    <name type="scientific">Thiopseudomonas acetoxidans</name>
    <dbReference type="NCBI Taxonomy" id="3041622"/>
    <lineage>
        <taxon>Bacteria</taxon>
        <taxon>Pseudomonadati</taxon>
        <taxon>Pseudomonadota</taxon>
        <taxon>Gammaproteobacteria</taxon>
        <taxon>Pseudomonadales</taxon>
        <taxon>Pseudomonadaceae</taxon>
        <taxon>Thiopseudomonas</taxon>
    </lineage>
</organism>
<dbReference type="PANTHER" id="PTHR18895">
    <property type="entry name" value="HEMK METHYLTRANSFERASE"/>
    <property type="match status" value="1"/>
</dbReference>
<keyword evidence="1 5" id="KW-0489">Methyltransferase</keyword>
<evidence type="ECO:0000256" key="2">
    <source>
        <dbReference type="ARBA" id="ARBA00022679"/>
    </source>
</evidence>
<comment type="catalytic activity">
    <reaction evidence="4 5">
        <text>L-glutaminyl-[peptide chain release factor] + S-adenosyl-L-methionine = N(5)-methyl-L-glutaminyl-[peptide chain release factor] + S-adenosyl-L-homocysteine + H(+)</text>
        <dbReference type="Rhea" id="RHEA:42896"/>
        <dbReference type="Rhea" id="RHEA-COMP:10271"/>
        <dbReference type="Rhea" id="RHEA-COMP:10272"/>
        <dbReference type="ChEBI" id="CHEBI:15378"/>
        <dbReference type="ChEBI" id="CHEBI:30011"/>
        <dbReference type="ChEBI" id="CHEBI:57856"/>
        <dbReference type="ChEBI" id="CHEBI:59789"/>
        <dbReference type="ChEBI" id="CHEBI:61891"/>
        <dbReference type="EC" id="2.1.1.297"/>
    </reaction>
</comment>
<feature type="domain" description="Methyltransferase small" evidence="6">
    <location>
        <begin position="95"/>
        <end position="186"/>
    </location>
</feature>
<dbReference type="InterPro" id="IPR040758">
    <property type="entry name" value="PrmC_N"/>
</dbReference>
<evidence type="ECO:0000313" key="9">
    <source>
        <dbReference type="Proteomes" id="UP001241056"/>
    </source>
</evidence>
<dbReference type="RefSeq" id="WP_289409616.1">
    <property type="nucleotide sequence ID" value="NZ_JAUCDY010000001.1"/>
</dbReference>
<evidence type="ECO:0000256" key="4">
    <source>
        <dbReference type="ARBA" id="ARBA00048391"/>
    </source>
</evidence>
<dbReference type="GO" id="GO:0032259">
    <property type="term" value="P:methylation"/>
    <property type="evidence" value="ECO:0007669"/>
    <property type="project" value="UniProtKB-KW"/>
</dbReference>
<keyword evidence="9" id="KW-1185">Reference proteome</keyword>
<dbReference type="NCBIfam" id="TIGR03534">
    <property type="entry name" value="RF_mod_PrmC"/>
    <property type="match status" value="1"/>
</dbReference>
<dbReference type="SUPFAM" id="SSF53335">
    <property type="entry name" value="S-adenosyl-L-methionine-dependent methyltransferases"/>
    <property type="match status" value="1"/>
</dbReference>
<evidence type="ECO:0000256" key="5">
    <source>
        <dbReference type="HAMAP-Rule" id="MF_02126"/>
    </source>
</evidence>
<dbReference type="Pfam" id="PF17827">
    <property type="entry name" value="PrmC_N"/>
    <property type="match status" value="1"/>
</dbReference>
<dbReference type="InterPro" id="IPR004556">
    <property type="entry name" value="HemK-like"/>
</dbReference>
<evidence type="ECO:0000259" key="6">
    <source>
        <dbReference type="Pfam" id="PF05175"/>
    </source>
</evidence>
<dbReference type="InterPro" id="IPR002052">
    <property type="entry name" value="DNA_methylase_N6_adenine_CS"/>
</dbReference>
<dbReference type="CDD" id="cd02440">
    <property type="entry name" value="AdoMet_MTases"/>
    <property type="match status" value="1"/>
</dbReference>
<keyword evidence="3 5" id="KW-0949">S-adenosyl-L-methionine</keyword>
<reference evidence="8 9" key="1">
    <citation type="submission" date="2023-06" db="EMBL/GenBank/DDBJ databases">
        <title>Thiopseudomonas sp. CY1220 draft genome sequence.</title>
        <authorList>
            <person name="Zhao G."/>
            <person name="An M."/>
        </authorList>
    </citation>
    <scope>NUCLEOTIDE SEQUENCE [LARGE SCALE GENOMIC DNA]</scope>
    <source>
        <strain evidence="8 9">CY1220</strain>
    </source>
</reference>
<feature type="binding site" evidence="5">
    <location>
        <begin position="117"/>
        <end position="121"/>
    </location>
    <ligand>
        <name>S-adenosyl-L-methionine</name>
        <dbReference type="ChEBI" id="CHEBI:59789"/>
    </ligand>
</feature>
<dbReference type="GO" id="GO:0102559">
    <property type="term" value="F:peptide chain release factor N(5)-glutamine methyltransferase activity"/>
    <property type="evidence" value="ECO:0007669"/>
    <property type="project" value="UniProtKB-EC"/>
</dbReference>
<dbReference type="InterPro" id="IPR029063">
    <property type="entry name" value="SAM-dependent_MTases_sf"/>
</dbReference>